<organism evidence="3 4">
    <name type="scientific">Steinernema hermaphroditum</name>
    <dbReference type="NCBI Taxonomy" id="289476"/>
    <lineage>
        <taxon>Eukaryota</taxon>
        <taxon>Metazoa</taxon>
        <taxon>Ecdysozoa</taxon>
        <taxon>Nematoda</taxon>
        <taxon>Chromadorea</taxon>
        <taxon>Rhabditida</taxon>
        <taxon>Tylenchina</taxon>
        <taxon>Panagrolaimomorpha</taxon>
        <taxon>Strongyloidoidea</taxon>
        <taxon>Steinernematidae</taxon>
        <taxon>Steinernema</taxon>
    </lineage>
</organism>
<evidence type="ECO:0000313" key="4">
    <source>
        <dbReference type="Proteomes" id="UP001175271"/>
    </source>
</evidence>
<comment type="caution">
    <text evidence="3">The sequence shown here is derived from an EMBL/GenBank/DDBJ whole genome shotgun (WGS) entry which is preliminary data.</text>
</comment>
<evidence type="ECO:0000256" key="2">
    <source>
        <dbReference type="ARBA" id="ARBA00022801"/>
    </source>
</evidence>
<name>A0AA39ITA3_9BILA</name>
<evidence type="ECO:0000313" key="3">
    <source>
        <dbReference type="EMBL" id="KAK0429326.1"/>
    </source>
</evidence>
<dbReference type="Pfam" id="PF03265">
    <property type="entry name" value="DNase_II"/>
    <property type="match status" value="1"/>
</dbReference>
<dbReference type="GO" id="GO:0006309">
    <property type="term" value="P:apoptotic DNA fragmentation"/>
    <property type="evidence" value="ECO:0007669"/>
    <property type="project" value="TreeGrafter"/>
</dbReference>
<reference evidence="3" key="1">
    <citation type="submission" date="2023-06" db="EMBL/GenBank/DDBJ databases">
        <title>Genomic analysis of the entomopathogenic nematode Steinernema hermaphroditum.</title>
        <authorList>
            <person name="Schwarz E.M."/>
            <person name="Heppert J.K."/>
            <person name="Baniya A."/>
            <person name="Schwartz H.T."/>
            <person name="Tan C.-H."/>
            <person name="Antoshechkin I."/>
            <person name="Sternberg P.W."/>
            <person name="Goodrich-Blair H."/>
            <person name="Dillman A.R."/>
        </authorList>
    </citation>
    <scope>NUCLEOTIDE SEQUENCE</scope>
    <source>
        <strain evidence="3">PS9179</strain>
        <tissue evidence="3">Whole animal</tissue>
    </source>
</reference>
<accession>A0AA39ITA3</accession>
<protein>
    <submittedName>
        <fullName evidence="3">Uncharacterized protein</fullName>
    </submittedName>
</protein>
<gene>
    <name evidence="3" type="ORF">QR680_011320</name>
</gene>
<dbReference type="Proteomes" id="UP001175271">
    <property type="component" value="Unassembled WGS sequence"/>
</dbReference>
<dbReference type="PANTHER" id="PTHR10858:SF23">
    <property type="entry name" value="DEOXYRIBONUCLEASE II"/>
    <property type="match status" value="1"/>
</dbReference>
<sequence length="394" mass="44461">MVTCRFITVKFAQSEASATVTSAHPEKFVGEGNFVADGAVVQTIKGISKHRDVRVEAYSDQPPSSVGGKKSATSIVAHSKGFFALGKDTGFHVLHSLPWGPFFSQSEKFTDPKDWFRQSSTKGVHSNGQMFLCTSHKAKSLRALVKIINSAQVHRYFCNKQQCLIDPDMRMKNDQANIEDYLQSLGEVRLRIFYHGRPGVAVLDNGETQQREFDVFLRTLARHNGDAFFAWQSWTHTDPKGGQESYCATMNGGLKCMLKIVKHEFAGRECLHTHDHSKCILELPSRENYHPRWVYVSGSNAVNTQILRGSITIGFKNVTLNKLLRCSLLVVDFEGYYVDYLKNPQTIPKSEGRKVFQLICNGCGTNTECSKKFNHFDKMYADVKKKREEKAAKK</sequence>
<dbReference type="EMBL" id="JAUCMV010000001">
    <property type="protein sequence ID" value="KAK0429326.1"/>
    <property type="molecule type" value="Genomic_DNA"/>
</dbReference>
<keyword evidence="2" id="KW-0378">Hydrolase</keyword>
<dbReference type="GO" id="GO:0004531">
    <property type="term" value="F:deoxyribonuclease II activity"/>
    <property type="evidence" value="ECO:0007669"/>
    <property type="project" value="InterPro"/>
</dbReference>
<dbReference type="AlphaFoldDB" id="A0AA39ITA3"/>
<dbReference type="InterPro" id="IPR004947">
    <property type="entry name" value="DNase_II"/>
</dbReference>
<proteinExistence type="inferred from homology"/>
<dbReference type="PANTHER" id="PTHR10858">
    <property type="entry name" value="DEOXYRIBONUCLEASE II"/>
    <property type="match status" value="1"/>
</dbReference>
<evidence type="ECO:0000256" key="1">
    <source>
        <dbReference type="ARBA" id="ARBA00007527"/>
    </source>
</evidence>
<keyword evidence="4" id="KW-1185">Reference proteome</keyword>
<comment type="similarity">
    <text evidence="1">Belongs to the DNase II family.</text>
</comment>